<dbReference type="EMBL" id="AP019827">
    <property type="protein sequence ID" value="BBM40554.1"/>
    <property type="molecule type" value="Genomic_DNA"/>
</dbReference>
<dbReference type="AlphaFoldDB" id="A0A510JMR9"/>
<evidence type="ECO:0000313" key="1">
    <source>
        <dbReference type="EMBL" id="BBM40554.1"/>
    </source>
</evidence>
<dbReference type="RefSeq" id="WP_018450255.1">
    <property type="nucleotide sequence ID" value="NZ_AP019827.1"/>
</dbReference>
<organism evidence="1 2">
    <name type="scientific">Leptotrichia shahii</name>
    <dbReference type="NCBI Taxonomy" id="157691"/>
    <lineage>
        <taxon>Bacteria</taxon>
        <taxon>Fusobacteriati</taxon>
        <taxon>Fusobacteriota</taxon>
        <taxon>Fusobacteriia</taxon>
        <taxon>Fusobacteriales</taxon>
        <taxon>Leptotrichiaceae</taxon>
        <taxon>Leptotrichia</taxon>
    </lineage>
</organism>
<evidence type="ECO:0000313" key="2">
    <source>
        <dbReference type="Proteomes" id="UP000322617"/>
    </source>
</evidence>
<dbReference type="KEGG" id="lsz:JCM16776_0774"/>
<keyword evidence="2" id="KW-1185">Reference proteome</keyword>
<gene>
    <name evidence="1" type="ORF">JCM16776_0774</name>
</gene>
<reference evidence="1 2" key="1">
    <citation type="submission" date="2019-07" db="EMBL/GenBank/DDBJ databases">
        <title>Complete Genome Sequence of Leptotrichia shahii Strain JCM 16776.</title>
        <authorList>
            <person name="Watanabe S."/>
            <person name="Cui L."/>
        </authorList>
    </citation>
    <scope>NUCLEOTIDE SEQUENCE [LARGE SCALE GENOMIC DNA]</scope>
    <source>
        <strain evidence="1 2">JCM16776</strain>
    </source>
</reference>
<protein>
    <submittedName>
        <fullName evidence="1">Uncharacterized protein</fullName>
    </submittedName>
</protein>
<dbReference type="OrthoDB" id="9892185at2"/>
<proteinExistence type="predicted"/>
<accession>A0A510JMR9</accession>
<sequence length="50" mass="5991">MKNLKIKNLDEKDIENLKQIKIIELEEMKLQDLKILKVKIETAIKNIEKE</sequence>
<dbReference type="Proteomes" id="UP000322617">
    <property type="component" value="Chromosome"/>
</dbReference>
<name>A0A510JMR9_9FUSO</name>